<dbReference type="PROSITE" id="PS51125">
    <property type="entry name" value="NHL"/>
    <property type="match status" value="1"/>
</dbReference>
<dbReference type="GO" id="GO:0000209">
    <property type="term" value="P:protein polyubiquitination"/>
    <property type="evidence" value="ECO:0007669"/>
    <property type="project" value="TreeGrafter"/>
</dbReference>
<keyword evidence="1" id="KW-0677">Repeat</keyword>
<dbReference type="PANTHER" id="PTHR24104">
    <property type="entry name" value="E3 UBIQUITIN-PROTEIN LIGASE NHLRC1-RELATED"/>
    <property type="match status" value="1"/>
</dbReference>
<dbReference type="OrthoDB" id="9792285at2"/>
<dbReference type="AlphaFoldDB" id="A0A550J5B1"/>
<comment type="caution">
    <text evidence="3">The sequence shown here is derived from an EMBL/GenBank/DDBJ whole genome shotgun (WGS) entry which is preliminary data.</text>
</comment>
<feature type="repeat" description="NHL" evidence="2">
    <location>
        <begin position="280"/>
        <end position="314"/>
    </location>
</feature>
<dbReference type="InterPro" id="IPR050952">
    <property type="entry name" value="TRIM-NHL_E3_ligases"/>
</dbReference>
<dbReference type="GO" id="GO:0008270">
    <property type="term" value="F:zinc ion binding"/>
    <property type="evidence" value="ECO:0007669"/>
    <property type="project" value="UniProtKB-KW"/>
</dbReference>
<dbReference type="PANTHER" id="PTHR24104:SF25">
    <property type="entry name" value="PROTEIN LIN-41"/>
    <property type="match status" value="1"/>
</dbReference>
<dbReference type="InterPro" id="IPR001258">
    <property type="entry name" value="NHL_repeat"/>
</dbReference>
<reference evidence="3 4" key="1">
    <citation type="submission" date="2019-07" db="EMBL/GenBank/DDBJ databases">
        <title>Insights of Desulfuromonas acetexigens electromicrobiology.</title>
        <authorList>
            <person name="Katuri K."/>
            <person name="Sapireddy V."/>
            <person name="Shaw D.R."/>
            <person name="Saikaly P."/>
        </authorList>
    </citation>
    <scope>NUCLEOTIDE SEQUENCE [LARGE SCALE GENOMIC DNA]</scope>
    <source>
        <strain evidence="3 4">2873</strain>
    </source>
</reference>
<dbReference type="SUPFAM" id="SSF63829">
    <property type="entry name" value="Calcium-dependent phosphotriesterase"/>
    <property type="match status" value="1"/>
</dbReference>
<dbReference type="CDD" id="cd05819">
    <property type="entry name" value="NHL"/>
    <property type="match status" value="1"/>
</dbReference>
<organism evidence="3 4">
    <name type="scientific">Trichloromonas acetexigens</name>
    <dbReference type="NCBI Taxonomy" id="38815"/>
    <lineage>
        <taxon>Bacteria</taxon>
        <taxon>Pseudomonadati</taxon>
        <taxon>Thermodesulfobacteriota</taxon>
        <taxon>Desulfuromonadia</taxon>
        <taxon>Desulfuromonadales</taxon>
        <taxon>Trichloromonadaceae</taxon>
        <taxon>Trichloromonas</taxon>
    </lineage>
</organism>
<dbReference type="Pfam" id="PF01436">
    <property type="entry name" value="NHL"/>
    <property type="match status" value="1"/>
</dbReference>
<dbReference type="Gene3D" id="2.120.10.30">
    <property type="entry name" value="TolB, C-terminal domain"/>
    <property type="match status" value="2"/>
</dbReference>
<name>A0A550J5B1_9BACT</name>
<evidence type="ECO:0000313" key="3">
    <source>
        <dbReference type="EMBL" id="TRO78415.1"/>
    </source>
</evidence>
<keyword evidence="4" id="KW-1185">Reference proteome</keyword>
<evidence type="ECO:0000256" key="2">
    <source>
        <dbReference type="PROSITE-ProRule" id="PRU00504"/>
    </source>
</evidence>
<dbReference type="Proteomes" id="UP000317155">
    <property type="component" value="Unassembled WGS sequence"/>
</dbReference>
<dbReference type="EMBL" id="VJVV01000018">
    <property type="protein sequence ID" value="TRO78415.1"/>
    <property type="molecule type" value="Genomic_DNA"/>
</dbReference>
<evidence type="ECO:0000313" key="4">
    <source>
        <dbReference type="Proteomes" id="UP000317155"/>
    </source>
</evidence>
<sequence>MSRRFAFNAIRSIGDKSMRQSSIHKIIVCLLGVLVAAPVSAAKIKHQTTLYADGANLALKLPEGVACNDKSIVVADTANNRLVRYALTAQSLTPEAVFPLPEMVPLTLQTTTAGDIYLLNGKTREIVKVGRSGEVQGKVEPKGLPAPSAFVPRSFKLDSAGNIYLLDILSERVLVLDPSASYVRHLPFPEGYGFFSDLALSPQGGIYLLDSVAGALYLAAPDAQSFALLNGDLKEYVNFATSLASDGRGDLYLVDQYGSGLAVVGGDGSFKGRKFGMGWEDGQFFYPAQICINEQGTLVVADRNNNRVQVFNILED</sequence>
<accession>A0A550J5B1</accession>
<dbReference type="InterPro" id="IPR011042">
    <property type="entry name" value="6-blade_b-propeller_TolB-like"/>
</dbReference>
<proteinExistence type="predicted"/>
<protein>
    <recommendedName>
        <fullName evidence="5">6-bladed beta-propeller</fullName>
    </recommendedName>
</protein>
<dbReference type="GO" id="GO:0061630">
    <property type="term" value="F:ubiquitin protein ligase activity"/>
    <property type="evidence" value="ECO:0007669"/>
    <property type="project" value="TreeGrafter"/>
</dbReference>
<dbReference type="GO" id="GO:0043161">
    <property type="term" value="P:proteasome-mediated ubiquitin-dependent protein catabolic process"/>
    <property type="evidence" value="ECO:0007669"/>
    <property type="project" value="TreeGrafter"/>
</dbReference>
<gene>
    <name evidence="3" type="ORF">FL622_16380</name>
</gene>
<evidence type="ECO:0000256" key="1">
    <source>
        <dbReference type="ARBA" id="ARBA00022737"/>
    </source>
</evidence>
<evidence type="ECO:0008006" key="5">
    <source>
        <dbReference type="Google" id="ProtNLM"/>
    </source>
</evidence>